<accession>A0A7E4V0V5</accession>
<evidence type="ECO:0000313" key="1">
    <source>
        <dbReference type="Proteomes" id="UP000492821"/>
    </source>
</evidence>
<dbReference type="WBParaSite" id="Pan_g15043.t1">
    <property type="protein sequence ID" value="Pan_g15043.t1"/>
    <property type="gene ID" value="Pan_g15043"/>
</dbReference>
<dbReference type="Proteomes" id="UP000492821">
    <property type="component" value="Unassembled WGS sequence"/>
</dbReference>
<proteinExistence type="predicted"/>
<protein>
    <submittedName>
        <fullName evidence="2">FTH domain-containing protein</fullName>
    </submittedName>
</protein>
<keyword evidence="1" id="KW-1185">Reference proteome</keyword>
<name>A0A7E4V0V5_PANRE</name>
<reference evidence="1" key="1">
    <citation type="journal article" date="2013" name="Genetics">
        <title>The draft genome and transcriptome of Panagrellus redivivus are shaped by the harsh demands of a free-living lifestyle.</title>
        <authorList>
            <person name="Srinivasan J."/>
            <person name="Dillman A.R."/>
            <person name="Macchietto M.G."/>
            <person name="Heikkinen L."/>
            <person name="Lakso M."/>
            <person name="Fracchia K.M."/>
            <person name="Antoshechkin I."/>
            <person name="Mortazavi A."/>
            <person name="Wong G."/>
            <person name="Sternberg P.W."/>
        </authorList>
    </citation>
    <scope>NUCLEOTIDE SEQUENCE [LARGE SCALE GENOMIC DNA]</scope>
    <source>
        <strain evidence="1">MT8872</strain>
    </source>
</reference>
<dbReference type="AlphaFoldDB" id="A0A7E4V0V5"/>
<organism evidence="1 2">
    <name type="scientific">Panagrellus redivivus</name>
    <name type="common">Microworm</name>
    <dbReference type="NCBI Taxonomy" id="6233"/>
    <lineage>
        <taxon>Eukaryota</taxon>
        <taxon>Metazoa</taxon>
        <taxon>Ecdysozoa</taxon>
        <taxon>Nematoda</taxon>
        <taxon>Chromadorea</taxon>
        <taxon>Rhabditida</taxon>
        <taxon>Tylenchina</taxon>
        <taxon>Panagrolaimomorpha</taxon>
        <taxon>Panagrolaimoidea</taxon>
        <taxon>Panagrolaimidae</taxon>
        <taxon>Panagrellus</taxon>
    </lineage>
</organism>
<evidence type="ECO:0000313" key="2">
    <source>
        <dbReference type="WBParaSite" id="Pan_g15043.t1"/>
    </source>
</evidence>
<sequence>MSFNSNDSAVKRFTYDWLIRFAELHPFKTDEYFNYEKQNQWITINTNERRPEDYPSKYAALSPMFSTLITRHMPHSFYSDVANLEINNGKIQIYDYRGRLQQLTLPSHKTFKLIFCGWCYFTRLTSGMINWFKANGVFFYGNELYVGYDFELKISECYITFDELTYLLKFCNFDTALKIRATLTEAVEFAQICPLLAHCKNIRLAITNLTCTDNIVAALRDNQICPDVFEIAELDVSDKAVLEMFDYFVALPNRPNMLCFEFAQRKPVSLSEAMTEKCAGAELECLKIPVVPFVKSHFYFAPNGKILCAFS</sequence>
<reference evidence="2" key="2">
    <citation type="submission" date="2020-10" db="UniProtKB">
        <authorList>
            <consortium name="WormBaseParasite"/>
        </authorList>
    </citation>
    <scope>IDENTIFICATION</scope>
</reference>